<reference evidence="7 8" key="1">
    <citation type="submission" date="2015-01" db="EMBL/GenBank/DDBJ databases">
        <title>Evolution of Trichinella species and genotypes.</title>
        <authorList>
            <person name="Korhonen P.K."/>
            <person name="Edoardo P."/>
            <person name="Giuseppe L.R."/>
            <person name="Gasser R.B."/>
        </authorList>
    </citation>
    <scope>NUCLEOTIDE SEQUENCE [LARGE SCALE GENOMIC DNA]</scope>
    <source>
        <strain evidence="7">ISS1029</strain>
    </source>
</reference>
<feature type="signal peptide" evidence="5">
    <location>
        <begin position="1"/>
        <end position="19"/>
    </location>
</feature>
<sequence>MNDSFFILLNFGAACTALSFSFDRSMSEQGDDWETDPDFVNDLSEKDRRWASRAVKDSLDRIDNVDMEKVRQETIKNDAEVKNRLQTSVTKPSHGYGGRFGVMVDRMDKSAEDWNYVSEVSKHSSQLDHKFGFGGKHGVDTGRQDKSALGWDHTEKLCIHPSQQSMIETEILILRNLFPMKMSVLEVTVDVKGNVSCNQWMKQPQQTTGNKNDILRKLPSPVMPAKKGFSAQDKNEETKTKKKADVSFHFISFKQWKPAVADEVVTCEDSSSRQEALKEELSLCKASSLKSRFENLILNTENNGCRPIPATKGLVSTVSKKTAENSAEIALQPEGKIETVDKLQSEMKEANEEACQPVVEEQQQLTVGGNVEKQPLTTSVKEGPAFGDNPMPPQMEHFNQTDQDDTDDDVWHPLGEPAHPMADTGVRAVALYGYEAGDVDEISFEPDDIITNIDKMDVGWWRGMCHGKYGLFPANYVEERP</sequence>
<evidence type="ECO:0000256" key="5">
    <source>
        <dbReference type="SAM" id="SignalP"/>
    </source>
</evidence>
<keyword evidence="3" id="KW-0677">Repeat</keyword>
<evidence type="ECO:0000256" key="3">
    <source>
        <dbReference type="ARBA" id="ARBA00022737"/>
    </source>
</evidence>
<dbReference type="PANTHER" id="PTHR10829:SF20">
    <property type="entry name" value="ADF-H DOMAIN-CONTAINING PROTEIN"/>
    <property type="match status" value="1"/>
</dbReference>
<dbReference type="SMART" id="SM00326">
    <property type="entry name" value="SH3"/>
    <property type="match status" value="1"/>
</dbReference>
<dbReference type="STRING" id="268475.A0A0V1GYX6"/>
<dbReference type="EMBL" id="JYDP01000201">
    <property type="protein sequence ID" value="KRZ03194.1"/>
    <property type="molecule type" value="Genomic_DNA"/>
</dbReference>
<evidence type="ECO:0000313" key="7">
    <source>
        <dbReference type="EMBL" id="KRZ03194.1"/>
    </source>
</evidence>
<feature type="chain" id="PRO_5006878696" evidence="5">
    <location>
        <begin position="20"/>
        <end position="481"/>
    </location>
</feature>
<dbReference type="PANTHER" id="PTHR10829">
    <property type="entry name" value="CORTACTIN AND DREBRIN"/>
    <property type="match status" value="1"/>
</dbReference>
<dbReference type="PRINTS" id="PR00499">
    <property type="entry name" value="P67PHOX"/>
</dbReference>
<keyword evidence="8" id="KW-1185">Reference proteome</keyword>
<dbReference type="PRINTS" id="PR00452">
    <property type="entry name" value="SH3DOMAIN"/>
</dbReference>
<name>A0A0V1GYX6_9BILA</name>
<dbReference type="Pfam" id="PF00018">
    <property type="entry name" value="SH3_1"/>
    <property type="match status" value="1"/>
</dbReference>
<dbReference type="OrthoDB" id="5971719at2759"/>
<dbReference type="PROSITE" id="PS51090">
    <property type="entry name" value="CORTACTIN"/>
    <property type="match status" value="2"/>
</dbReference>
<comment type="caution">
    <text evidence="7">The sequence shown here is derived from an EMBL/GenBank/DDBJ whole genome shotgun (WGS) entry which is preliminary data.</text>
</comment>
<gene>
    <name evidence="7" type="primary">CTTN</name>
    <name evidence="7" type="ORF">T11_16462</name>
</gene>
<organism evidence="7 8">
    <name type="scientific">Trichinella zimbabwensis</name>
    <dbReference type="NCBI Taxonomy" id="268475"/>
    <lineage>
        <taxon>Eukaryota</taxon>
        <taxon>Metazoa</taxon>
        <taxon>Ecdysozoa</taxon>
        <taxon>Nematoda</taxon>
        <taxon>Enoplea</taxon>
        <taxon>Dorylaimia</taxon>
        <taxon>Trichinellida</taxon>
        <taxon>Trichinellidae</taxon>
        <taxon>Trichinella</taxon>
    </lineage>
</organism>
<keyword evidence="5" id="KW-0732">Signal</keyword>
<keyword evidence="1 4" id="KW-0728">SH3 domain</keyword>
<dbReference type="Proteomes" id="UP000055024">
    <property type="component" value="Unassembled WGS sequence"/>
</dbReference>
<dbReference type="Gene3D" id="2.30.30.40">
    <property type="entry name" value="SH3 Domains"/>
    <property type="match status" value="1"/>
</dbReference>
<dbReference type="InterPro" id="IPR001452">
    <property type="entry name" value="SH3_domain"/>
</dbReference>
<dbReference type="FunFam" id="2.30.30.40:FF:000046">
    <property type="entry name" value="Drebrin-like protein isoform B"/>
    <property type="match status" value="1"/>
</dbReference>
<evidence type="ECO:0000256" key="2">
    <source>
        <dbReference type="ARBA" id="ARBA00022553"/>
    </source>
</evidence>
<dbReference type="GO" id="GO:0030833">
    <property type="term" value="P:regulation of actin filament polymerization"/>
    <property type="evidence" value="ECO:0007669"/>
    <property type="project" value="TreeGrafter"/>
</dbReference>
<dbReference type="Pfam" id="PF02218">
    <property type="entry name" value="HS1_rep"/>
    <property type="match status" value="2"/>
</dbReference>
<proteinExistence type="predicted"/>
<protein>
    <submittedName>
        <fullName evidence="7">Src substrate cortactin</fullName>
    </submittedName>
</protein>
<evidence type="ECO:0000313" key="8">
    <source>
        <dbReference type="Proteomes" id="UP000055024"/>
    </source>
</evidence>
<keyword evidence="2" id="KW-0597">Phosphoprotein</keyword>
<dbReference type="GO" id="GO:0051015">
    <property type="term" value="F:actin filament binding"/>
    <property type="evidence" value="ECO:0007669"/>
    <property type="project" value="TreeGrafter"/>
</dbReference>
<dbReference type="GO" id="GO:0030864">
    <property type="term" value="C:cortical actin cytoskeleton"/>
    <property type="evidence" value="ECO:0007669"/>
    <property type="project" value="TreeGrafter"/>
</dbReference>
<dbReference type="AlphaFoldDB" id="A0A0V1GYX6"/>
<dbReference type="PROSITE" id="PS50002">
    <property type="entry name" value="SH3"/>
    <property type="match status" value="1"/>
</dbReference>
<evidence type="ECO:0000256" key="1">
    <source>
        <dbReference type="ARBA" id="ARBA00022443"/>
    </source>
</evidence>
<feature type="domain" description="SH3" evidence="6">
    <location>
        <begin position="423"/>
        <end position="481"/>
    </location>
</feature>
<dbReference type="GO" id="GO:0030427">
    <property type="term" value="C:site of polarized growth"/>
    <property type="evidence" value="ECO:0007669"/>
    <property type="project" value="TreeGrafter"/>
</dbReference>
<dbReference type="InterPro" id="IPR003134">
    <property type="entry name" value="Hs1_Cortactin"/>
</dbReference>
<dbReference type="SUPFAM" id="SSF50044">
    <property type="entry name" value="SH3-domain"/>
    <property type="match status" value="1"/>
</dbReference>
<dbReference type="InterPro" id="IPR036028">
    <property type="entry name" value="SH3-like_dom_sf"/>
</dbReference>
<dbReference type="GO" id="GO:0005884">
    <property type="term" value="C:actin filament"/>
    <property type="evidence" value="ECO:0007669"/>
    <property type="project" value="TreeGrafter"/>
</dbReference>
<evidence type="ECO:0000259" key="6">
    <source>
        <dbReference type="PROSITE" id="PS50002"/>
    </source>
</evidence>
<accession>A0A0V1GYX6</accession>
<evidence type="ECO:0000256" key="4">
    <source>
        <dbReference type="PROSITE-ProRule" id="PRU00192"/>
    </source>
</evidence>